<reference evidence="2 3" key="1">
    <citation type="journal article" date="2018" name="Nat. Biotechnol.">
        <title>A standardized bacterial taxonomy based on genome phylogeny substantially revises the tree of life.</title>
        <authorList>
            <person name="Parks D.H."/>
            <person name="Chuvochina M."/>
            <person name="Waite D.W."/>
            <person name="Rinke C."/>
            <person name="Skarshewski A."/>
            <person name="Chaumeil P.A."/>
            <person name="Hugenholtz P."/>
        </authorList>
    </citation>
    <scope>NUCLEOTIDE SEQUENCE [LARGE SCALE GENOMIC DNA]</scope>
    <source>
        <strain evidence="2">UBA11978</strain>
    </source>
</reference>
<comment type="caution">
    <text evidence="2">The sequence shown here is derived from an EMBL/GenBank/DDBJ whole genome shotgun (WGS) entry which is preliminary data.</text>
</comment>
<evidence type="ECO:0000256" key="1">
    <source>
        <dbReference type="SAM" id="Coils"/>
    </source>
</evidence>
<dbReference type="Gene3D" id="1.20.5.1070">
    <property type="entry name" value="Head and neck region of the ectodomain of NDV fusion glycoprotein"/>
    <property type="match status" value="1"/>
</dbReference>
<dbReference type="AlphaFoldDB" id="A0A350P3S1"/>
<keyword evidence="1" id="KW-0175">Coiled coil</keyword>
<dbReference type="Proteomes" id="UP000263517">
    <property type="component" value="Unassembled WGS sequence"/>
</dbReference>
<organism evidence="2 3">
    <name type="scientific">Alteromonas australica</name>
    <dbReference type="NCBI Taxonomy" id="589873"/>
    <lineage>
        <taxon>Bacteria</taxon>
        <taxon>Pseudomonadati</taxon>
        <taxon>Pseudomonadota</taxon>
        <taxon>Gammaproteobacteria</taxon>
        <taxon>Alteromonadales</taxon>
        <taxon>Alteromonadaceae</taxon>
        <taxon>Alteromonas/Salinimonas group</taxon>
        <taxon>Alteromonas</taxon>
    </lineage>
</organism>
<dbReference type="EMBL" id="DNAN01000331">
    <property type="protein sequence ID" value="HAW75938.1"/>
    <property type="molecule type" value="Genomic_DNA"/>
</dbReference>
<protein>
    <submittedName>
        <fullName evidence="2">Uncharacterized protein</fullName>
    </submittedName>
</protein>
<evidence type="ECO:0000313" key="2">
    <source>
        <dbReference type="EMBL" id="HAW75938.1"/>
    </source>
</evidence>
<sequence length="64" mass="7160">MTKLTVELEGDAYAEGIATASRFVDEIISRLAQIEQTLEESLNTLDHIELAIEDLKKAKKVLDE</sequence>
<evidence type="ECO:0000313" key="3">
    <source>
        <dbReference type="Proteomes" id="UP000263517"/>
    </source>
</evidence>
<feature type="coiled-coil region" evidence="1">
    <location>
        <begin position="24"/>
        <end position="58"/>
    </location>
</feature>
<name>A0A350P3S1_9ALTE</name>
<accession>A0A350P3S1</accession>
<gene>
    <name evidence="2" type="ORF">DCW74_09430</name>
</gene>
<proteinExistence type="predicted"/>